<evidence type="ECO:0000259" key="3">
    <source>
        <dbReference type="Pfam" id="PF21000"/>
    </source>
</evidence>
<protein>
    <recommendedName>
        <fullName evidence="6">RecQ-mediated genome instability protein 1</fullName>
    </recommendedName>
</protein>
<evidence type="ECO:0008006" key="6">
    <source>
        <dbReference type="Google" id="ProtNLM"/>
    </source>
</evidence>
<dbReference type="InterPro" id="IPR013894">
    <property type="entry name" value="RMI1_OB"/>
</dbReference>
<accession>A0ABQ0GII8</accession>
<dbReference type="Pfam" id="PF21000">
    <property type="entry name" value="RMI1_N_N"/>
    <property type="match status" value="1"/>
</dbReference>
<dbReference type="EMBL" id="BAAFSV010000004">
    <property type="protein sequence ID" value="GAB1317572.1"/>
    <property type="molecule type" value="Genomic_DNA"/>
</dbReference>
<dbReference type="GeneID" id="98178525"/>
<dbReference type="Proteomes" id="UP001628179">
    <property type="component" value="Unassembled WGS sequence"/>
</dbReference>
<evidence type="ECO:0000256" key="1">
    <source>
        <dbReference type="SAM" id="MobiDB-lite"/>
    </source>
</evidence>
<feature type="domain" description="RMI1 N-terminal" evidence="3">
    <location>
        <begin position="11"/>
        <end position="56"/>
    </location>
</feature>
<dbReference type="RefSeq" id="XP_070919303.1">
    <property type="nucleotide sequence ID" value="XM_071063202.1"/>
</dbReference>
<gene>
    <name evidence="4" type="ORF">MFIFM68171_07782</name>
</gene>
<evidence type="ECO:0000259" key="2">
    <source>
        <dbReference type="Pfam" id="PF08585"/>
    </source>
</evidence>
<dbReference type="Pfam" id="PF08585">
    <property type="entry name" value="RMI1_N_C"/>
    <property type="match status" value="1"/>
</dbReference>
<dbReference type="InterPro" id="IPR049363">
    <property type="entry name" value="RMI1_N"/>
</dbReference>
<evidence type="ECO:0000313" key="5">
    <source>
        <dbReference type="Proteomes" id="UP001628179"/>
    </source>
</evidence>
<sequence length="256" mass="27691">MEAARHLQSALSSQSIPTPSLAWLQDLAVTRPHPPPPLASLLATARTRLLAADLTTPDLLDPQYASQHCLPPNLQQSGVATREAKLRRDVVVQVLDMEDLTRSRWEQVEEMEAIARGEGTRGREVVRLPTTTAAAAADGGGDGEGDENQAAGGGQDRQQQQRQEGGKNATHKLVVQDCRGQKVYAIELKRVERIAVGRTFIGEKLLLKAGTTVARGVVMLEPGQCVVLGGKVEAWHRAWAEGRLARLREAVGAKAR</sequence>
<organism evidence="4 5">
    <name type="scientific">Madurella fahalii</name>
    <dbReference type="NCBI Taxonomy" id="1157608"/>
    <lineage>
        <taxon>Eukaryota</taxon>
        <taxon>Fungi</taxon>
        <taxon>Dikarya</taxon>
        <taxon>Ascomycota</taxon>
        <taxon>Pezizomycotina</taxon>
        <taxon>Sordariomycetes</taxon>
        <taxon>Sordariomycetidae</taxon>
        <taxon>Sordariales</taxon>
        <taxon>Sordariales incertae sedis</taxon>
        <taxon>Madurella</taxon>
    </lineage>
</organism>
<keyword evidence="5" id="KW-1185">Reference proteome</keyword>
<reference evidence="4 5" key="1">
    <citation type="submission" date="2024-09" db="EMBL/GenBank/DDBJ databases">
        <title>Itraconazole resistance in Madurella fahalii resulting from another homologue of gene encoding cytochrome P450 14-alpha sterol demethylase (CYP51).</title>
        <authorList>
            <person name="Yoshioka I."/>
            <person name="Fahal A.H."/>
            <person name="Kaneko S."/>
            <person name="Yaguchi T."/>
        </authorList>
    </citation>
    <scope>NUCLEOTIDE SEQUENCE [LARGE SCALE GENOMIC DNA]</scope>
    <source>
        <strain evidence="4 5">IFM 68171</strain>
    </source>
</reference>
<feature type="region of interest" description="Disordered" evidence="1">
    <location>
        <begin position="134"/>
        <end position="171"/>
    </location>
</feature>
<comment type="caution">
    <text evidence="4">The sequence shown here is derived from an EMBL/GenBank/DDBJ whole genome shotgun (WGS) entry which is preliminary data.</text>
</comment>
<evidence type="ECO:0000313" key="4">
    <source>
        <dbReference type="EMBL" id="GAB1317572.1"/>
    </source>
</evidence>
<dbReference type="Gene3D" id="2.40.50.770">
    <property type="entry name" value="RecQ-mediated genome instability protein Rmi1, C-terminal domain"/>
    <property type="match status" value="1"/>
</dbReference>
<proteinExistence type="predicted"/>
<feature type="domain" description="RecQ mediated genome instability protein 1 OB-fold" evidence="2">
    <location>
        <begin position="70"/>
        <end position="243"/>
    </location>
</feature>
<dbReference type="InterPro" id="IPR042470">
    <property type="entry name" value="RMI1_N_C_sf"/>
</dbReference>
<name>A0ABQ0GII8_9PEZI</name>